<dbReference type="GO" id="GO:0016846">
    <property type="term" value="F:carbon-sulfur lyase activity"/>
    <property type="evidence" value="ECO:0007669"/>
    <property type="project" value="InterPro"/>
</dbReference>
<dbReference type="AlphaFoldDB" id="A0AAD6GVR2"/>
<dbReference type="Pfam" id="PF04828">
    <property type="entry name" value="GFA"/>
    <property type="match status" value="1"/>
</dbReference>
<keyword evidence="3" id="KW-0862">Zinc</keyword>
<dbReference type="GO" id="GO:0046872">
    <property type="term" value="F:metal ion binding"/>
    <property type="evidence" value="ECO:0007669"/>
    <property type="project" value="UniProtKB-KW"/>
</dbReference>
<dbReference type="Proteomes" id="UP001216150">
    <property type="component" value="Unassembled WGS sequence"/>
</dbReference>
<evidence type="ECO:0000256" key="4">
    <source>
        <dbReference type="ARBA" id="ARBA00023239"/>
    </source>
</evidence>
<proteinExistence type="inferred from homology"/>
<evidence type="ECO:0000259" key="5">
    <source>
        <dbReference type="PROSITE" id="PS51891"/>
    </source>
</evidence>
<reference evidence="6 7" key="1">
    <citation type="journal article" date="2023" name="IMA Fungus">
        <title>Comparative genomic study of the Penicillium genus elucidates a diverse pangenome and 15 lateral gene transfer events.</title>
        <authorList>
            <person name="Petersen C."/>
            <person name="Sorensen T."/>
            <person name="Nielsen M.R."/>
            <person name="Sondergaard T.E."/>
            <person name="Sorensen J.L."/>
            <person name="Fitzpatrick D.A."/>
            <person name="Frisvad J.C."/>
            <person name="Nielsen K.L."/>
        </authorList>
    </citation>
    <scope>NUCLEOTIDE SEQUENCE [LARGE SCALE GENOMIC DNA]</scope>
    <source>
        <strain evidence="6 7">IBT 29057</strain>
    </source>
</reference>
<keyword evidence="2" id="KW-0479">Metal-binding</keyword>
<comment type="similarity">
    <text evidence="1">Belongs to the Gfa family.</text>
</comment>
<comment type="caution">
    <text evidence="6">The sequence shown here is derived from an EMBL/GenBank/DDBJ whole genome shotgun (WGS) entry which is preliminary data.</text>
</comment>
<keyword evidence="4" id="KW-0456">Lyase</keyword>
<dbReference type="InterPro" id="IPR011057">
    <property type="entry name" value="Mss4-like_sf"/>
</dbReference>
<organism evidence="6 7">
    <name type="scientific">Penicillium hetheringtonii</name>
    <dbReference type="NCBI Taxonomy" id="911720"/>
    <lineage>
        <taxon>Eukaryota</taxon>
        <taxon>Fungi</taxon>
        <taxon>Dikarya</taxon>
        <taxon>Ascomycota</taxon>
        <taxon>Pezizomycotina</taxon>
        <taxon>Eurotiomycetes</taxon>
        <taxon>Eurotiomycetidae</taxon>
        <taxon>Eurotiales</taxon>
        <taxon>Aspergillaceae</taxon>
        <taxon>Penicillium</taxon>
    </lineage>
</organism>
<feature type="domain" description="CENP-V/GFA" evidence="5">
    <location>
        <begin position="1"/>
        <end position="122"/>
    </location>
</feature>
<evidence type="ECO:0000313" key="6">
    <source>
        <dbReference type="EMBL" id="KAJ5590460.1"/>
    </source>
</evidence>
<evidence type="ECO:0000256" key="1">
    <source>
        <dbReference type="ARBA" id="ARBA00005495"/>
    </source>
</evidence>
<dbReference type="InterPro" id="IPR006913">
    <property type="entry name" value="CENP-V/GFA"/>
</dbReference>
<sequence>MQSWPLVVVSAAIFRIEYSGQLLASGLCHCHDCRKLTGGPFSYVFIVKSAELRVSGSPKEVAKVADSGNDIKNYFCPDCGTPLFGQTINSSGEPEETTVVRAGIFDDMGILNERKPEVEIYTDSRLKWICPIEDALQFSGMLAAQQSD</sequence>
<accession>A0AAD6GVR2</accession>
<evidence type="ECO:0000256" key="3">
    <source>
        <dbReference type="ARBA" id="ARBA00022833"/>
    </source>
</evidence>
<dbReference type="PROSITE" id="PS51891">
    <property type="entry name" value="CENP_V_GFA"/>
    <property type="match status" value="1"/>
</dbReference>
<protein>
    <recommendedName>
        <fullName evidence="5">CENP-V/GFA domain-containing protein</fullName>
    </recommendedName>
</protein>
<gene>
    <name evidence="6" type="ORF">N7450_004432</name>
</gene>
<dbReference type="PANTHER" id="PTHR33337:SF30">
    <property type="entry name" value="DUF636 DOMAIN PROTEIN (AFU_ORTHOLOGUE AFUA_1G03180)"/>
    <property type="match status" value="1"/>
</dbReference>
<name>A0AAD6GVR2_9EURO</name>
<keyword evidence="7" id="KW-1185">Reference proteome</keyword>
<dbReference type="Gene3D" id="3.90.1590.10">
    <property type="entry name" value="glutathione-dependent formaldehyde- activating enzyme (gfa)"/>
    <property type="match status" value="1"/>
</dbReference>
<evidence type="ECO:0000256" key="2">
    <source>
        <dbReference type="ARBA" id="ARBA00022723"/>
    </source>
</evidence>
<evidence type="ECO:0000313" key="7">
    <source>
        <dbReference type="Proteomes" id="UP001216150"/>
    </source>
</evidence>
<dbReference type="EMBL" id="JAQJAC010000003">
    <property type="protein sequence ID" value="KAJ5590460.1"/>
    <property type="molecule type" value="Genomic_DNA"/>
</dbReference>
<dbReference type="SUPFAM" id="SSF51316">
    <property type="entry name" value="Mss4-like"/>
    <property type="match status" value="1"/>
</dbReference>
<dbReference type="PANTHER" id="PTHR33337">
    <property type="entry name" value="GFA DOMAIN-CONTAINING PROTEIN"/>
    <property type="match status" value="1"/>
</dbReference>